<dbReference type="Proteomes" id="UP000027138">
    <property type="component" value="Unassembled WGS sequence"/>
</dbReference>
<accession>A0A067JK68</accession>
<dbReference type="EMBL" id="KK915125">
    <property type="protein sequence ID" value="KDP24381.1"/>
    <property type="molecule type" value="Genomic_DNA"/>
</dbReference>
<evidence type="ECO:0000313" key="1">
    <source>
        <dbReference type="EMBL" id="KDP24381.1"/>
    </source>
</evidence>
<organism evidence="1 2">
    <name type="scientific">Jatropha curcas</name>
    <name type="common">Barbados nut</name>
    <dbReference type="NCBI Taxonomy" id="180498"/>
    <lineage>
        <taxon>Eukaryota</taxon>
        <taxon>Viridiplantae</taxon>
        <taxon>Streptophyta</taxon>
        <taxon>Embryophyta</taxon>
        <taxon>Tracheophyta</taxon>
        <taxon>Spermatophyta</taxon>
        <taxon>Magnoliopsida</taxon>
        <taxon>eudicotyledons</taxon>
        <taxon>Gunneridae</taxon>
        <taxon>Pentapetalae</taxon>
        <taxon>rosids</taxon>
        <taxon>fabids</taxon>
        <taxon>Malpighiales</taxon>
        <taxon>Euphorbiaceae</taxon>
        <taxon>Crotonoideae</taxon>
        <taxon>Jatropheae</taxon>
        <taxon>Jatropha</taxon>
    </lineage>
</organism>
<sequence length="67" mass="7353">MSLGARRARWSKARTPPELGAILTPSGSKFAQKFIFDFSCASSVLYLVGLGLLENQGDSCDWTTRSR</sequence>
<evidence type="ECO:0000313" key="2">
    <source>
        <dbReference type="Proteomes" id="UP000027138"/>
    </source>
</evidence>
<name>A0A067JK68_JATCU</name>
<dbReference type="AlphaFoldDB" id="A0A067JK68"/>
<keyword evidence="2" id="KW-1185">Reference proteome</keyword>
<protein>
    <submittedName>
        <fullName evidence="1">Uncharacterized protein</fullName>
    </submittedName>
</protein>
<gene>
    <name evidence="1" type="ORF">JCGZ_26610</name>
</gene>
<proteinExistence type="predicted"/>
<reference evidence="1 2" key="1">
    <citation type="journal article" date="2014" name="PLoS ONE">
        <title>Global Analysis of Gene Expression Profiles in Physic Nut (Jatropha curcas L.) Seedlings Exposed to Salt Stress.</title>
        <authorList>
            <person name="Zhang L."/>
            <person name="Zhang C."/>
            <person name="Wu P."/>
            <person name="Chen Y."/>
            <person name="Li M."/>
            <person name="Jiang H."/>
            <person name="Wu G."/>
        </authorList>
    </citation>
    <scope>NUCLEOTIDE SEQUENCE [LARGE SCALE GENOMIC DNA]</scope>
    <source>
        <strain evidence="2">cv. GZQX0401</strain>
        <tissue evidence="1">Young leaves</tissue>
    </source>
</reference>